<evidence type="ECO:0000256" key="2">
    <source>
        <dbReference type="ARBA" id="ARBA00022737"/>
    </source>
</evidence>
<evidence type="ECO:0000256" key="3">
    <source>
        <dbReference type="ARBA" id="ARBA00023203"/>
    </source>
</evidence>
<dbReference type="SMART" id="SM00225">
    <property type="entry name" value="BTB"/>
    <property type="match status" value="1"/>
</dbReference>
<dbReference type="InterPro" id="IPR015915">
    <property type="entry name" value="Kelch-typ_b-propeller"/>
</dbReference>
<feature type="domain" description="BTB" evidence="4">
    <location>
        <begin position="31"/>
        <end position="94"/>
    </location>
</feature>
<dbReference type="PANTHER" id="PTHR24412:SF466">
    <property type="entry name" value="RING CANAL KELCH PROTEIN"/>
    <property type="match status" value="1"/>
</dbReference>
<dbReference type="EMBL" id="JXJN01005354">
    <property type="status" value="NOT_ANNOTATED_CDS"/>
    <property type="molecule type" value="Genomic_DNA"/>
</dbReference>
<dbReference type="InterPro" id="IPR000210">
    <property type="entry name" value="BTB/POZ_dom"/>
</dbReference>
<evidence type="ECO:0000259" key="4">
    <source>
        <dbReference type="PROSITE" id="PS50097"/>
    </source>
</evidence>
<dbReference type="VEuPathDB" id="VectorBase:GPPI012264"/>
<dbReference type="InterPro" id="IPR006652">
    <property type="entry name" value="Kelch_1"/>
</dbReference>
<reference evidence="5" key="2">
    <citation type="submission" date="2020-05" db="UniProtKB">
        <authorList>
            <consortium name="EnsemblMetazoa"/>
        </authorList>
    </citation>
    <scope>IDENTIFICATION</scope>
    <source>
        <strain evidence="5">IAEA</strain>
    </source>
</reference>
<dbReference type="SUPFAM" id="SSF54695">
    <property type="entry name" value="POZ domain"/>
    <property type="match status" value="1"/>
</dbReference>
<dbReference type="Proteomes" id="UP000092460">
    <property type="component" value="Unassembled WGS sequence"/>
</dbReference>
<dbReference type="AlphaFoldDB" id="A0A1B0AXS4"/>
<evidence type="ECO:0000313" key="6">
    <source>
        <dbReference type="Proteomes" id="UP000092460"/>
    </source>
</evidence>
<dbReference type="Gene3D" id="2.120.10.80">
    <property type="entry name" value="Kelch-type beta propeller"/>
    <property type="match status" value="1"/>
</dbReference>
<dbReference type="PANTHER" id="PTHR24412">
    <property type="entry name" value="KELCH PROTEIN"/>
    <property type="match status" value="1"/>
</dbReference>
<dbReference type="Gene3D" id="3.30.710.10">
    <property type="entry name" value="Potassium Channel Kv1.1, Chain A"/>
    <property type="match status" value="1"/>
</dbReference>
<dbReference type="FunFam" id="1.25.40.420:FF:000001">
    <property type="entry name" value="Kelch-like family member 12"/>
    <property type="match status" value="1"/>
</dbReference>
<dbReference type="GO" id="GO:0003779">
    <property type="term" value="F:actin binding"/>
    <property type="evidence" value="ECO:0007669"/>
    <property type="project" value="UniProtKB-KW"/>
</dbReference>
<keyword evidence="1" id="KW-0880">Kelch repeat</keyword>
<dbReference type="Pfam" id="PF00651">
    <property type="entry name" value="BTB"/>
    <property type="match status" value="1"/>
</dbReference>
<keyword evidence="6" id="KW-1185">Reference proteome</keyword>
<proteinExistence type="predicted"/>
<evidence type="ECO:0000256" key="1">
    <source>
        <dbReference type="ARBA" id="ARBA00022441"/>
    </source>
</evidence>
<dbReference type="InterPro" id="IPR011705">
    <property type="entry name" value="BACK"/>
</dbReference>
<dbReference type="Pfam" id="PF01344">
    <property type="entry name" value="Kelch_1"/>
    <property type="match status" value="2"/>
</dbReference>
<organism evidence="5 6">
    <name type="scientific">Glossina palpalis gambiensis</name>
    <dbReference type="NCBI Taxonomy" id="67801"/>
    <lineage>
        <taxon>Eukaryota</taxon>
        <taxon>Metazoa</taxon>
        <taxon>Ecdysozoa</taxon>
        <taxon>Arthropoda</taxon>
        <taxon>Hexapoda</taxon>
        <taxon>Insecta</taxon>
        <taxon>Pterygota</taxon>
        <taxon>Neoptera</taxon>
        <taxon>Endopterygota</taxon>
        <taxon>Diptera</taxon>
        <taxon>Brachycera</taxon>
        <taxon>Muscomorpha</taxon>
        <taxon>Hippoboscoidea</taxon>
        <taxon>Glossinidae</taxon>
        <taxon>Glossina</taxon>
    </lineage>
</organism>
<dbReference type="Gene3D" id="1.25.40.420">
    <property type="match status" value="1"/>
</dbReference>
<dbReference type="Pfam" id="PF07707">
    <property type="entry name" value="BACK"/>
    <property type="match status" value="1"/>
</dbReference>
<name>A0A1B0AXS4_9MUSC</name>
<sequence length="334" mass="38698">MQQRFILSRSSDLKQRSLNFLNQLRTQNLLCDVTLVVNDIEIPAHKVILASDSPYFYTTFTESRQDRIIRERVDGHAVKLLIEYLYTSTLEINKENAVHLLTAAYLLELTHVRDACWDYLRTHLNASNCLSIRDVADMHGCKHFNEVIGFDEFLNLTHEKVIGLISDDDISVSSEEKVYECVINWLRYDKPQRQQHTADLMQHVRLPLLARKYITQKVNKEPLLKRSIKCRDLIIEALNYHLEPSEITTVRTIPRKPVDLPRILLVIGGRPLQAIRSVECYDLRKEKWHLAADMPFRRNKASFAVLGKKVYAVGGISRSSDLRTVDVYDPATNR</sequence>
<keyword evidence="2" id="KW-0677">Repeat</keyword>
<accession>A0A1B0AXS4</accession>
<keyword evidence="3" id="KW-0009">Actin-binding</keyword>
<dbReference type="InterPro" id="IPR011333">
    <property type="entry name" value="SKP1/BTB/POZ_sf"/>
</dbReference>
<reference evidence="6" key="1">
    <citation type="submission" date="2015-01" db="EMBL/GenBank/DDBJ databases">
        <authorList>
            <person name="Aksoy S."/>
            <person name="Warren W."/>
            <person name="Wilson R.K."/>
        </authorList>
    </citation>
    <scope>NUCLEOTIDE SEQUENCE [LARGE SCALE GENOMIC DNA]</scope>
    <source>
        <strain evidence="6">IAEA</strain>
    </source>
</reference>
<dbReference type="STRING" id="67801.A0A1B0AXS4"/>
<dbReference type="EnsemblMetazoa" id="GPPI012264-RA">
    <property type="protein sequence ID" value="GPPI012264-PA"/>
    <property type="gene ID" value="GPPI012264"/>
</dbReference>
<dbReference type="SUPFAM" id="SSF117281">
    <property type="entry name" value="Kelch motif"/>
    <property type="match status" value="1"/>
</dbReference>
<dbReference type="PROSITE" id="PS50097">
    <property type="entry name" value="BTB"/>
    <property type="match status" value="1"/>
</dbReference>
<dbReference type="SMART" id="SM00612">
    <property type="entry name" value="Kelch"/>
    <property type="match status" value="1"/>
</dbReference>
<dbReference type="SMART" id="SM00875">
    <property type="entry name" value="BACK"/>
    <property type="match status" value="1"/>
</dbReference>
<protein>
    <recommendedName>
        <fullName evidence="4">BTB domain-containing protein</fullName>
    </recommendedName>
</protein>
<evidence type="ECO:0000313" key="5">
    <source>
        <dbReference type="EnsemblMetazoa" id="GPPI012264-PA"/>
    </source>
</evidence>